<reference evidence="1 2" key="1">
    <citation type="journal article" date="2015" name="Proc. Natl. Acad. Sci. U.S.A.">
        <title>The resurrection genome of Boea hygrometrica: A blueprint for survival of dehydration.</title>
        <authorList>
            <person name="Xiao L."/>
            <person name="Yang G."/>
            <person name="Zhang L."/>
            <person name="Yang X."/>
            <person name="Zhao S."/>
            <person name="Ji Z."/>
            <person name="Zhou Q."/>
            <person name="Hu M."/>
            <person name="Wang Y."/>
            <person name="Chen M."/>
            <person name="Xu Y."/>
            <person name="Jin H."/>
            <person name="Xiao X."/>
            <person name="Hu G."/>
            <person name="Bao F."/>
            <person name="Hu Y."/>
            <person name="Wan P."/>
            <person name="Li L."/>
            <person name="Deng X."/>
            <person name="Kuang T."/>
            <person name="Xiang C."/>
            <person name="Zhu J.K."/>
            <person name="Oliver M.J."/>
            <person name="He Y."/>
        </authorList>
    </citation>
    <scope>NUCLEOTIDE SEQUENCE [LARGE SCALE GENOMIC DNA]</scope>
    <source>
        <strain evidence="2">cv. XS01</strain>
    </source>
</reference>
<accession>A0A2Z7AVP8</accession>
<protein>
    <submittedName>
        <fullName evidence="1">Uncharacterized protein</fullName>
    </submittedName>
</protein>
<keyword evidence="2" id="KW-1185">Reference proteome</keyword>
<proteinExistence type="predicted"/>
<evidence type="ECO:0000313" key="2">
    <source>
        <dbReference type="Proteomes" id="UP000250235"/>
    </source>
</evidence>
<dbReference type="EMBL" id="KV011875">
    <property type="protein sequence ID" value="KZV25466.1"/>
    <property type="molecule type" value="Genomic_DNA"/>
</dbReference>
<gene>
    <name evidence="1" type="ORF">F511_16570</name>
</gene>
<name>A0A2Z7AVP8_9LAMI</name>
<sequence>MAASLSVNAVQVDFVSVLSMEHVGIVKMFKSLEETGLKGFLGVNCSLFWGAVIEFFANAKVITGTIVSFVVNRKMVVTKDVIAEAFGLPIEGMVGFTDLLAQSVAEMRMRFSGTDVPFRAPNKKKEMKVEYRLLHEIMEKAMCAKAGSFDVVTSEKFDLMVAISAVHMSVLLEKLVKAYLRESVKLHPLKLLNHKSLTYMKKNLAVGPFGESRNRQLK</sequence>
<dbReference type="Proteomes" id="UP000250235">
    <property type="component" value="Unassembled WGS sequence"/>
</dbReference>
<evidence type="ECO:0000313" key="1">
    <source>
        <dbReference type="EMBL" id="KZV25466.1"/>
    </source>
</evidence>
<dbReference type="OrthoDB" id="1751168at2759"/>
<dbReference type="AlphaFoldDB" id="A0A2Z7AVP8"/>
<organism evidence="1 2">
    <name type="scientific">Dorcoceras hygrometricum</name>
    <dbReference type="NCBI Taxonomy" id="472368"/>
    <lineage>
        <taxon>Eukaryota</taxon>
        <taxon>Viridiplantae</taxon>
        <taxon>Streptophyta</taxon>
        <taxon>Embryophyta</taxon>
        <taxon>Tracheophyta</taxon>
        <taxon>Spermatophyta</taxon>
        <taxon>Magnoliopsida</taxon>
        <taxon>eudicotyledons</taxon>
        <taxon>Gunneridae</taxon>
        <taxon>Pentapetalae</taxon>
        <taxon>asterids</taxon>
        <taxon>lamiids</taxon>
        <taxon>Lamiales</taxon>
        <taxon>Gesneriaceae</taxon>
        <taxon>Didymocarpoideae</taxon>
        <taxon>Trichosporeae</taxon>
        <taxon>Loxocarpinae</taxon>
        <taxon>Dorcoceras</taxon>
    </lineage>
</organism>